<sequence length="73" mass="7754">MGRGGFKPKLLTEMLKGTSEGVILASLASRPAYGVLENRSFLADRLDQLREGVPSLRQHASGRLARGSDAATA</sequence>
<evidence type="ECO:0000313" key="1">
    <source>
        <dbReference type="EMBL" id="GHI17463.1"/>
    </source>
</evidence>
<evidence type="ECO:0000313" key="2">
    <source>
        <dbReference type="Proteomes" id="UP000660554"/>
    </source>
</evidence>
<dbReference type="RefSeq" id="WP_053627285.1">
    <property type="nucleotide sequence ID" value="NZ_BMRU01000029.1"/>
</dbReference>
<comment type="caution">
    <text evidence="1">The sequence shown here is derived from an EMBL/GenBank/DDBJ whole genome shotgun (WGS) entry which is preliminary data.</text>
</comment>
<dbReference type="GeneID" id="86959348"/>
<name>A0ABQ3NXG5_STRVG</name>
<keyword evidence="2" id="KW-1185">Reference proteome</keyword>
<protein>
    <submittedName>
        <fullName evidence="1">Uncharacterized protein</fullName>
    </submittedName>
</protein>
<organism evidence="1 2">
    <name type="scientific">Streptomyces virginiae</name>
    <name type="common">Streptomyces cinnamonensis</name>
    <dbReference type="NCBI Taxonomy" id="1961"/>
    <lineage>
        <taxon>Bacteria</taxon>
        <taxon>Bacillati</taxon>
        <taxon>Actinomycetota</taxon>
        <taxon>Actinomycetes</taxon>
        <taxon>Kitasatosporales</taxon>
        <taxon>Streptomycetaceae</taxon>
        <taxon>Streptomyces</taxon>
    </lineage>
</organism>
<dbReference type="Proteomes" id="UP000660554">
    <property type="component" value="Unassembled WGS sequence"/>
</dbReference>
<accession>A0ABQ3NXG5</accession>
<dbReference type="EMBL" id="BNDV01000017">
    <property type="protein sequence ID" value="GHI17463.1"/>
    <property type="molecule type" value="Genomic_DNA"/>
</dbReference>
<gene>
    <name evidence="1" type="ORF">Scinn_69260</name>
</gene>
<proteinExistence type="predicted"/>
<reference evidence="2" key="1">
    <citation type="submission" date="2020-09" db="EMBL/GenBank/DDBJ databases">
        <title>Whole genome shotgun sequence of Streptomyces cinnamonensis NBRC 15873.</title>
        <authorList>
            <person name="Komaki H."/>
            <person name="Tamura T."/>
        </authorList>
    </citation>
    <scope>NUCLEOTIDE SEQUENCE [LARGE SCALE GENOMIC DNA]</scope>
    <source>
        <strain evidence="2">NBRC 15873</strain>
    </source>
</reference>